<protein>
    <submittedName>
        <fullName evidence="2">Uncharacterized protein</fullName>
    </submittedName>
</protein>
<proteinExistence type="predicted"/>
<dbReference type="Proteomes" id="UP000594342">
    <property type="component" value="Unassembled WGS sequence"/>
</dbReference>
<comment type="caution">
    <text evidence="2">The sequence shown here is derived from an EMBL/GenBank/DDBJ whole genome shotgun (WGS) entry which is preliminary data.</text>
</comment>
<feature type="transmembrane region" description="Helical" evidence="1">
    <location>
        <begin position="98"/>
        <end position="117"/>
    </location>
</feature>
<sequence>MSNQSTAVVGTSASGKSFNSKLIWSAVSAAIFIAVSAPQVYTQTSRITTTASENCPTPEGKFIHAALFFAINYFVMKIASNQKWMNMEGKPDGLLAKYAFYGTLLFFLVSSSDTYRLTGKLISGLANESGCPEMKGVIVHGLVFLVLLVLIMYFPKDQWE</sequence>
<reference evidence="2 4" key="1">
    <citation type="submission" date="2018-10" db="EMBL/GenBank/DDBJ databases">
        <authorList>
            <consortium name="IHU Genomes"/>
        </authorList>
    </citation>
    <scope>NUCLEOTIDE SEQUENCE [LARGE SCALE GENOMIC DNA]</scope>
    <source>
        <strain evidence="2 4">A1</strain>
    </source>
</reference>
<keyword evidence="1" id="KW-0812">Transmembrane</keyword>
<organism evidence="2 4">
    <name type="scientific">Yasminevirus sp. GU-2018</name>
    <dbReference type="NCBI Taxonomy" id="2420051"/>
    <lineage>
        <taxon>Viruses</taxon>
        <taxon>Varidnaviria</taxon>
        <taxon>Bamfordvirae</taxon>
        <taxon>Nucleocytoviricota</taxon>
        <taxon>Megaviricetes</taxon>
        <taxon>Imitervirales</taxon>
        <taxon>Mimiviridae</taxon>
        <taxon>Klosneuvirinae</taxon>
        <taxon>Yasminevirus</taxon>
        <taxon>Yasminevirus saudimassiliense</taxon>
    </lineage>
</organism>
<dbReference type="EMBL" id="UPSH01000001">
    <property type="protein sequence ID" value="VBB18180.1"/>
    <property type="molecule type" value="Genomic_DNA"/>
</dbReference>
<accession>A0A5K0U8P8</accession>
<evidence type="ECO:0000256" key="1">
    <source>
        <dbReference type="SAM" id="Phobius"/>
    </source>
</evidence>
<gene>
    <name evidence="3" type="ORF">YASMINEVIRUS_1250</name>
    <name evidence="2" type="ORF">YASMINEVIRUS_643</name>
</gene>
<feature type="transmembrane region" description="Helical" evidence="1">
    <location>
        <begin position="61"/>
        <end position="78"/>
    </location>
</feature>
<feature type="transmembrane region" description="Helical" evidence="1">
    <location>
        <begin position="22"/>
        <end position="41"/>
    </location>
</feature>
<keyword evidence="1" id="KW-0472">Membrane</keyword>
<name>A0A5K0U8P8_9VIRU</name>
<evidence type="ECO:0000313" key="4">
    <source>
        <dbReference type="Proteomes" id="UP000594342"/>
    </source>
</evidence>
<feature type="transmembrane region" description="Helical" evidence="1">
    <location>
        <begin position="137"/>
        <end position="154"/>
    </location>
</feature>
<keyword evidence="1" id="KW-1133">Transmembrane helix</keyword>
<evidence type="ECO:0000313" key="2">
    <source>
        <dbReference type="EMBL" id="VBB18180.1"/>
    </source>
</evidence>
<keyword evidence="4" id="KW-1185">Reference proteome</keyword>
<dbReference type="EMBL" id="UPSH01000001">
    <property type="protein sequence ID" value="VBB18718.1"/>
    <property type="molecule type" value="Genomic_DNA"/>
</dbReference>
<evidence type="ECO:0000313" key="3">
    <source>
        <dbReference type="EMBL" id="VBB18718.1"/>
    </source>
</evidence>